<gene>
    <name evidence="13" type="ORF">CJ030_MR5G003466</name>
</gene>
<dbReference type="Gene3D" id="3.30.470.20">
    <property type="entry name" value="ATP-grasp fold, B domain"/>
    <property type="match status" value="1"/>
</dbReference>
<dbReference type="PROSITE" id="PS51166">
    <property type="entry name" value="CBM20"/>
    <property type="match status" value="1"/>
</dbReference>
<dbReference type="EMBL" id="RXIC02000023">
    <property type="protein sequence ID" value="KAB1213464.1"/>
    <property type="molecule type" value="Genomic_DNA"/>
</dbReference>
<dbReference type="GO" id="GO:0016301">
    <property type="term" value="F:kinase activity"/>
    <property type="evidence" value="ECO:0007669"/>
    <property type="project" value="UniProtKB-KW"/>
</dbReference>
<evidence type="ECO:0000256" key="6">
    <source>
        <dbReference type="ARBA" id="ARBA00022741"/>
    </source>
</evidence>
<feature type="region of interest" description="Disordered" evidence="11">
    <location>
        <begin position="1"/>
        <end position="22"/>
    </location>
</feature>
<dbReference type="Gene3D" id="2.60.40.10">
    <property type="entry name" value="Immunoglobulins"/>
    <property type="match status" value="1"/>
</dbReference>
<keyword evidence="5" id="KW-0479">Metal-binding</keyword>
<feature type="region of interest" description="Disordered" evidence="11">
    <location>
        <begin position="65"/>
        <end position="88"/>
    </location>
</feature>
<evidence type="ECO:0000256" key="8">
    <source>
        <dbReference type="ARBA" id="ARBA00022840"/>
    </source>
</evidence>
<organism evidence="13 14">
    <name type="scientific">Morella rubra</name>
    <name type="common">Chinese bayberry</name>
    <dbReference type="NCBI Taxonomy" id="262757"/>
    <lineage>
        <taxon>Eukaryota</taxon>
        <taxon>Viridiplantae</taxon>
        <taxon>Streptophyta</taxon>
        <taxon>Embryophyta</taxon>
        <taxon>Tracheophyta</taxon>
        <taxon>Spermatophyta</taxon>
        <taxon>Magnoliopsida</taxon>
        <taxon>eudicotyledons</taxon>
        <taxon>Gunneridae</taxon>
        <taxon>Pentapetalae</taxon>
        <taxon>rosids</taxon>
        <taxon>fabids</taxon>
        <taxon>Fagales</taxon>
        <taxon>Myricaceae</taxon>
        <taxon>Morella</taxon>
    </lineage>
</organism>
<evidence type="ECO:0000256" key="7">
    <source>
        <dbReference type="ARBA" id="ARBA00022777"/>
    </source>
</evidence>
<dbReference type="SUPFAM" id="SSF49452">
    <property type="entry name" value="Starch-binding domain-like"/>
    <property type="match status" value="1"/>
</dbReference>
<keyword evidence="7 13" id="KW-0418">Kinase</keyword>
<dbReference type="OrthoDB" id="6123450at2759"/>
<feature type="compositionally biased region" description="Basic and acidic residues" evidence="11">
    <location>
        <begin position="72"/>
        <end position="82"/>
    </location>
</feature>
<dbReference type="GO" id="GO:2001070">
    <property type="term" value="F:starch binding"/>
    <property type="evidence" value="ECO:0007669"/>
    <property type="project" value="InterPro"/>
</dbReference>
<comment type="caution">
    <text evidence="13">The sequence shown here is derived from an EMBL/GenBank/DDBJ whole genome shotgun (WGS) entry which is preliminary data.</text>
</comment>
<evidence type="ECO:0000256" key="10">
    <source>
        <dbReference type="ARBA" id="ARBA00023277"/>
    </source>
</evidence>
<comment type="subunit">
    <text evidence="3">Homodimer.</text>
</comment>
<dbReference type="SUPFAM" id="SSF56059">
    <property type="entry name" value="Glutathione synthetase ATP-binding domain-like"/>
    <property type="match status" value="1"/>
</dbReference>
<evidence type="ECO:0000256" key="11">
    <source>
        <dbReference type="SAM" id="MobiDB-lite"/>
    </source>
</evidence>
<dbReference type="Proteomes" id="UP000516437">
    <property type="component" value="Chromosome 5"/>
</dbReference>
<dbReference type="InterPro" id="IPR002044">
    <property type="entry name" value="CBM20"/>
</dbReference>
<keyword evidence="14" id="KW-1185">Reference proteome</keyword>
<dbReference type="Pfam" id="PF22973">
    <property type="entry name" value="GWD1_pHisD"/>
    <property type="match status" value="1"/>
</dbReference>
<evidence type="ECO:0000259" key="12">
    <source>
        <dbReference type="PROSITE" id="PS51166"/>
    </source>
</evidence>
<evidence type="ECO:0000313" key="14">
    <source>
        <dbReference type="Proteomes" id="UP000516437"/>
    </source>
</evidence>
<dbReference type="InterPro" id="IPR013783">
    <property type="entry name" value="Ig-like_fold"/>
</dbReference>
<feature type="compositionally biased region" description="Polar residues" evidence="11">
    <location>
        <begin position="12"/>
        <end position="22"/>
    </location>
</feature>
<evidence type="ECO:0000256" key="4">
    <source>
        <dbReference type="ARBA" id="ARBA00022679"/>
    </source>
</evidence>
<evidence type="ECO:0000256" key="5">
    <source>
        <dbReference type="ARBA" id="ARBA00022723"/>
    </source>
</evidence>
<keyword evidence="9" id="KW-0460">Magnesium</keyword>
<comment type="cofactor">
    <cofactor evidence="1">
        <name>Mg(2+)</name>
        <dbReference type="ChEBI" id="CHEBI:18420"/>
    </cofactor>
</comment>
<accession>A0A6A1VL33</accession>
<reference evidence="13 14" key="1">
    <citation type="journal article" date="2019" name="Plant Biotechnol. J.">
        <title>The red bayberry genome and genetic basis of sex determination.</title>
        <authorList>
            <person name="Jia H.M."/>
            <person name="Jia H.J."/>
            <person name="Cai Q.L."/>
            <person name="Wang Y."/>
            <person name="Zhao H.B."/>
            <person name="Yang W.F."/>
            <person name="Wang G.Y."/>
            <person name="Li Y.H."/>
            <person name="Zhan D.L."/>
            <person name="Shen Y.T."/>
            <person name="Niu Q.F."/>
            <person name="Chang L."/>
            <person name="Qiu J."/>
            <person name="Zhao L."/>
            <person name="Xie H.B."/>
            <person name="Fu W.Y."/>
            <person name="Jin J."/>
            <person name="Li X.W."/>
            <person name="Jiao Y."/>
            <person name="Zhou C.C."/>
            <person name="Tu T."/>
            <person name="Chai C.Y."/>
            <person name="Gao J.L."/>
            <person name="Fan L.J."/>
            <person name="van de Weg E."/>
            <person name="Wang J.Y."/>
            <person name="Gao Z.S."/>
        </authorList>
    </citation>
    <scope>NUCLEOTIDE SEQUENCE [LARGE SCALE GENOMIC DNA]</scope>
    <source>
        <tissue evidence="13">Leaves</tissue>
    </source>
</reference>
<keyword evidence="4" id="KW-0808">Transferase</keyword>
<name>A0A6A1VL33_9ROSI</name>
<dbReference type="GO" id="GO:0046872">
    <property type="term" value="F:metal ion binding"/>
    <property type="evidence" value="ECO:0007669"/>
    <property type="project" value="UniProtKB-KW"/>
</dbReference>
<evidence type="ECO:0000313" key="13">
    <source>
        <dbReference type="EMBL" id="KAB1213464.1"/>
    </source>
</evidence>
<dbReference type="CDD" id="cd05818">
    <property type="entry name" value="CBM20_water_dikinase"/>
    <property type="match status" value="1"/>
</dbReference>
<protein>
    <submittedName>
        <fullName evidence="13">Phosphoglucan, water dikinase, chloroplastic</fullName>
    </submittedName>
</protein>
<keyword evidence="10" id="KW-0119">Carbohydrate metabolism</keyword>
<evidence type="ECO:0000256" key="3">
    <source>
        <dbReference type="ARBA" id="ARBA00011738"/>
    </source>
</evidence>
<comment type="similarity">
    <text evidence="2">Belongs to the PEP-utilizing enzyme family.</text>
</comment>
<dbReference type="Pfam" id="PF00686">
    <property type="entry name" value="CBM_20"/>
    <property type="match status" value="1"/>
</dbReference>
<dbReference type="PANTHER" id="PTHR47453">
    <property type="entry name" value="PHOSPHOGLUCAN, WATER DIKINASE, CHLOROPLASTIC"/>
    <property type="match status" value="1"/>
</dbReference>
<sequence>MDSLRVPLSGSVAPSSSCPRTDPSKQFQFLLNLPNISLLRARTSVPLHGLASIKEVSKRSSRIVRSVASTQTREEEEKKKMESGSGHGKVQLNVRLDHQVKFGEHVAILGSMKELGSWKKPIRMNWTDSGWVCQLELKGGESVEYKFVIVGKDKRMQWEGGNNRVLKLPKGGSFGTVCKWNETGEAVDLLPLGLGGNEEGDDMGDNGSVVSRDATLLEVEMSPFVGEWQGKPVSFMRSNEHGNRETQIKWDTSGLEGLALKLVEGDRSARNWWRKLEVVRELLIESLQTEDRLEALIYSAIYLKWINTGQIPCFEDGGHHRPNRHAEISRLIFRELERISCRKDTSPQEVLVIRKIHPCLPSFKAEFTASVPLTRIRDIAHRNDIPHDLKQEIKHTIQNKLHRNAGPEDLVATESMLARITKNPGEYSEAFVEQFKIFHYELKDFFNAGSLAEQLESISESLDERGLSALALFLECKKSSNVFLLWSLEHNSNWWSLPYQVSKYYAQIGADQSLDNVEGSSNVAGNRGTDLLFKTMQSLSALREVIVKGLESGLRNDASDTAIAMRQKWRLCEIGLEDYSFILLSRFLNMLDALGGANWLAKSVESRNISPWNNPLSALVVGIHQLGLSGWKPEESAAIENELLSWQERGLSEREGSEDGKTMWALRLKATLDRARRLTEEYSEALLQIFPQNVERLGNAFGIPENSVRTYTEAEIRAGVIFQVSKLCTLLLKAVRNTIGSQGWDVLVPGAAMGTLVQVQSIVPGSLPSSVQGPIILVVNKADGDEEVTAAGNNIVGVVLLQELPHLSHLGVRARQASLEKVVFVTCDDEDKIDEIQKLTGKCVRLEASSTAVSLVPSTPNTSSRDFAVKTIPDDGSSGVKAPGPHDPSWSAVKAPYSNRGPFAGGVILLADADAQTSGSKAAACGRLASLSAVSQKVYSDQGVPAAFNVPAGAVIPFGSMESALKQSKSMEAFRSFLEQIETAKLEGGELDKLCRQLQELIFSLQPPKDVIDSLGRIFPGNARLIVRSSANVEDLAGMSAAGLYDSIPNVSPSNPTVFGSAVSRVWASLYTRRAILSRRVAGVPQNKASMAVLVQEMLSPDLSFVLHTLSPTDQDHNSVEAEIASGLGETLASGTRGTPWRLSSGKFDGLVRTLAFANFSEELVVLGAGPADGEVIHLTVDYSKKPLTVDPIFRHQLGQRLCSVGFFLERKFGCPQDVEGCVVGKDIYIVQTRPQPQ</sequence>
<dbReference type="InterPro" id="IPR013815">
    <property type="entry name" value="ATP_grasp_subdomain_1"/>
</dbReference>
<evidence type="ECO:0000256" key="9">
    <source>
        <dbReference type="ARBA" id="ARBA00022842"/>
    </source>
</evidence>
<dbReference type="SMART" id="SM01065">
    <property type="entry name" value="CBM_2"/>
    <property type="match status" value="1"/>
</dbReference>
<dbReference type="GO" id="GO:0005524">
    <property type="term" value="F:ATP binding"/>
    <property type="evidence" value="ECO:0007669"/>
    <property type="project" value="UniProtKB-KW"/>
</dbReference>
<keyword evidence="6" id="KW-0547">Nucleotide-binding</keyword>
<feature type="domain" description="CBM20" evidence="12">
    <location>
        <begin position="82"/>
        <end position="182"/>
    </location>
</feature>
<proteinExistence type="inferred from homology"/>
<dbReference type="InterPro" id="IPR054481">
    <property type="entry name" value="GWD1_pHisD"/>
</dbReference>
<dbReference type="InterPro" id="IPR002192">
    <property type="entry name" value="PPDK_AMP/ATP-bd"/>
</dbReference>
<dbReference type="InterPro" id="IPR013784">
    <property type="entry name" value="Carb-bd-like_fold"/>
</dbReference>
<evidence type="ECO:0000256" key="1">
    <source>
        <dbReference type="ARBA" id="ARBA00001946"/>
    </source>
</evidence>
<dbReference type="PANTHER" id="PTHR47453:SF1">
    <property type="entry name" value="PHOSPHOGLUCAN, WATER DIKINASE, CHLOROPLASTIC"/>
    <property type="match status" value="1"/>
</dbReference>
<evidence type="ECO:0000256" key="2">
    <source>
        <dbReference type="ARBA" id="ARBA00007837"/>
    </source>
</evidence>
<dbReference type="InterPro" id="IPR034848">
    <property type="entry name" value="CBM20_water_dikinase"/>
</dbReference>
<dbReference type="Pfam" id="PF01326">
    <property type="entry name" value="PPDK_N"/>
    <property type="match status" value="1"/>
</dbReference>
<dbReference type="AlphaFoldDB" id="A0A6A1VL33"/>
<dbReference type="Gene3D" id="3.30.1490.20">
    <property type="entry name" value="ATP-grasp fold, A domain"/>
    <property type="match status" value="1"/>
</dbReference>
<keyword evidence="8" id="KW-0067">ATP-binding</keyword>